<feature type="region of interest" description="Disordered" evidence="3">
    <location>
        <begin position="284"/>
        <end position="314"/>
    </location>
</feature>
<name>F0XRQ1_GROCL</name>
<dbReference type="SUPFAM" id="SSF54928">
    <property type="entry name" value="RNA-binding domain, RBD"/>
    <property type="match status" value="2"/>
</dbReference>
<reference evidence="5 6" key="1">
    <citation type="journal article" date="2011" name="Proc. Natl. Acad. Sci. U.S.A.">
        <title>Genome and transcriptome analyses of the mountain pine beetle-fungal symbiont Grosmannia clavigera, a lodgepole pine pathogen.</title>
        <authorList>
            <person name="DiGuistini S."/>
            <person name="Wang Y."/>
            <person name="Liao N.Y."/>
            <person name="Taylor G."/>
            <person name="Tanguay P."/>
            <person name="Feau N."/>
            <person name="Henrissat B."/>
            <person name="Chan S.K."/>
            <person name="Hesse-Orce U."/>
            <person name="Alamouti S.M."/>
            <person name="Tsui C.K.M."/>
            <person name="Docking R.T."/>
            <person name="Levasseur A."/>
            <person name="Haridas S."/>
            <person name="Robertson G."/>
            <person name="Birol I."/>
            <person name="Holt R.A."/>
            <person name="Marra M.A."/>
            <person name="Hamelin R.C."/>
            <person name="Hirst M."/>
            <person name="Jones S.J.M."/>
            <person name="Bohlmann J."/>
            <person name="Breuil C."/>
        </authorList>
    </citation>
    <scope>NUCLEOTIDE SEQUENCE [LARGE SCALE GENOMIC DNA]</scope>
    <source>
        <strain evidence="6">kw1407 / UAMH 11150</strain>
    </source>
</reference>
<dbReference type="OrthoDB" id="6730379at2759"/>
<dbReference type="EMBL" id="GL629990">
    <property type="protein sequence ID" value="EFW99633.1"/>
    <property type="molecule type" value="Genomic_DNA"/>
</dbReference>
<organism evidence="6">
    <name type="scientific">Grosmannia clavigera (strain kw1407 / UAMH 11150)</name>
    <name type="common">Blue stain fungus</name>
    <name type="synonym">Graphiocladiella clavigera</name>
    <dbReference type="NCBI Taxonomy" id="655863"/>
    <lineage>
        <taxon>Eukaryota</taxon>
        <taxon>Fungi</taxon>
        <taxon>Dikarya</taxon>
        <taxon>Ascomycota</taxon>
        <taxon>Pezizomycotina</taxon>
        <taxon>Sordariomycetes</taxon>
        <taxon>Sordariomycetidae</taxon>
        <taxon>Ophiostomatales</taxon>
        <taxon>Ophiostomataceae</taxon>
        <taxon>Leptographium</taxon>
    </lineage>
</organism>
<dbReference type="HOGENOM" id="CLU_012062_15_0_1"/>
<feature type="compositionally biased region" description="Low complexity" evidence="3">
    <location>
        <begin position="202"/>
        <end position="213"/>
    </location>
</feature>
<feature type="region of interest" description="Disordered" evidence="3">
    <location>
        <begin position="81"/>
        <end position="109"/>
    </location>
</feature>
<dbReference type="InterPro" id="IPR035979">
    <property type="entry name" value="RBD_domain_sf"/>
</dbReference>
<feature type="compositionally biased region" description="Polar residues" evidence="3">
    <location>
        <begin position="299"/>
        <end position="314"/>
    </location>
</feature>
<dbReference type="RefSeq" id="XP_014169116.1">
    <property type="nucleotide sequence ID" value="XM_014313641.1"/>
</dbReference>
<dbReference type="InParanoid" id="F0XRQ1"/>
<dbReference type="Proteomes" id="UP000007796">
    <property type="component" value="Unassembled WGS sequence"/>
</dbReference>
<feature type="domain" description="RRM" evidence="4">
    <location>
        <begin position="119"/>
        <end position="196"/>
    </location>
</feature>
<dbReference type="InterPro" id="IPR052462">
    <property type="entry name" value="SLIRP/GR-RBP-like"/>
</dbReference>
<sequence>MSSHHNSFCPPKPIGSSILRSAASAAVASRASIVAGSNAAPCVSSLAIQAFQRPVGINLAAVAAARVARYFSQTARTLNEEESDLKAAETAETAEGAETVETAETAEAPSALDQGETAYGIYIRNVVFDASEQHLKEAFEHYGPVSKAVIARDARGLSRGFAFVWFNTAEAMAKALKEADGSFWHGRRIIVQERTARREAGSPSAATSTRSPTTSLYVGNLPYETTDADLNQLFVGLEGVKSVRVAVDRSTGWPRGFAHTDFETVDQATKAFEHLAGRTVGTRQLRIDYANPSRDQRQTRSSASGPPSESTLRR</sequence>
<gene>
    <name evidence="5" type="ORF">CMQ_8001</name>
</gene>
<dbReference type="Gene3D" id="3.30.70.330">
    <property type="match status" value="2"/>
</dbReference>
<keyword evidence="6" id="KW-1185">Reference proteome</keyword>
<dbReference type="PANTHER" id="PTHR48027">
    <property type="entry name" value="HETEROGENEOUS NUCLEAR RIBONUCLEOPROTEIN 87F-RELATED"/>
    <property type="match status" value="1"/>
</dbReference>
<dbReference type="AlphaFoldDB" id="F0XRQ1"/>
<dbReference type="STRING" id="655863.F0XRQ1"/>
<feature type="region of interest" description="Disordered" evidence="3">
    <location>
        <begin position="194"/>
        <end position="213"/>
    </location>
</feature>
<dbReference type="InterPro" id="IPR000504">
    <property type="entry name" value="RRM_dom"/>
</dbReference>
<protein>
    <submittedName>
        <fullName evidence="5">Nucleic acid-binding protein</fullName>
    </submittedName>
</protein>
<dbReference type="Pfam" id="PF00076">
    <property type="entry name" value="RRM_1"/>
    <property type="match status" value="2"/>
</dbReference>
<accession>F0XRQ1</accession>
<proteinExistence type="predicted"/>
<dbReference type="GeneID" id="25981609"/>
<dbReference type="eggNOG" id="KOG0123">
    <property type="taxonomic scope" value="Eukaryota"/>
</dbReference>
<evidence type="ECO:0000259" key="4">
    <source>
        <dbReference type="PROSITE" id="PS50102"/>
    </source>
</evidence>
<evidence type="ECO:0000256" key="2">
    <source>
        <dbReference type="PROSITE-ProRule" id="PRU00176"/>
    </source>
</evidence>
<evidence type="ECO:0000256" key="3">
    <source>
        <dbReference type="SAM" id="MobiDB-lite"/>
    </source>
</evidence>
<feature type="domain" description="RRM" evidence="4">
    <location>
        <begin position="214"/>
        <end position="292"/>
    </location>
</feature>
<dbReference type="GO" id="GO:0003723">
    <property type="term" value="F:RNA binding"/>
    <property type="evidence" value="ECO:0007669"/>
    <property type="project" value="UniProtKB-UniRule"/>
</dbReference>
<evidence type="ECO:0000256" key="1">
    <source>
        <dbReference type="ARBA" id="ARBA00022884"/>
    </source>
</evidence>
<feature type="compositionally biased region" description="Low complexity" evidence="3">
    <location>
        <begin position="90"/>
        <end position="108"/>
    </location>
</feature>
<dbReference type="SMART" id="SM00360">
    <property type="entry name" value="RRM"/>
    <property type="match status" value="2"/>
</dbReference>
<evidence type="ECO:0000313" key="6">
    <source>
        <dbReference type="Proteomes" id="UP000007796"/>
    </source>
</evidence>
<evidence type="ECO:0000313" key="5">
    <source>
        <dbReference type="EMBL" id="EFW99633.1"/>
    </source>
</evidence>
<dbReference type="CDD" id="cd00590">
    <property type="entry name" value="RRM_SF"/>
    <property type="match status" value="1"/>
</dbReference>
<dbReference type="InterPro" id="IPR012677">
    <property type="entry name" value="Nucleotide-bd_a/b_plait_sf"/>
</dbReference>
<dbReference type="PROSITE" id="PS50102">
    <property type="entry name" value="RRM"/>
    <property type="match status" value="2"/>
</dbReference>
<keyword evidence="1 2" id="KW-0694">RNA-binding</keyword>